<dbReference type="Proteomes" id="UP000192223">
    <property type="component" value="Unplaced"/>
</dbReference>
<dbReference type="RefSeq" id="XP_025831044.1">
    <property type="nucleotide sequence ID" value="XM_025975259.1"/>
</dbReference>
<evidence type="ECO:0000313" key="3">
    <source>
        <dbReference type="RefSeq" id="XP_025831044.1"/>
    </source>
</evidence>
<sequence length="108" mass="12523">MENLGNIKIPLPNGHYMKIPLSSINISEEVNKTAIWKQLNDARPDEKSKKKSPNPVSRFKKKKLIIKKEEKKEEKGKLEKRLSTMNEEDEDEGITIKRTSLKETGIYK</sequence>
<proteinExistence type="predicted"/>
<accession>A0A7F5R5P1</accession>
<gene>
    <name evidence="3" type="primary">LOC112904650</name>
</gene>
<dbReference type="GeneID" id="112904650"/>
<dbReference type="OrthoDB" id="1735926at2759"/>
<feature type="compositionally biased region" description="Basic and acidic residues" evidence="1">
    <location>
        <begin position="66"/>
        <end position="82"/>
    </location>
</feature>
<evidence type="ECO:0000256" key="1">
    <source>
        <dbReference type="SAM" id="MobiDB-lite"/>
    </source>
</evidence>
<dbReference type="KEGG" id="apln:112904650"/>
<dbReference type="InParanoid" id="A0A7F5R5P1"/>
<protein>
    <submittedName>
        <fullName evidence="3">Uncharacterized protein LOC112904650</fullName>
    </submittedName>
</protein>
<name>A0A7F5R5P1_AGRPL</name>
<reference evidence="3" key="1">
    <citation type="submission" date="2025-08" db="UniProtKB">
        <authorList>
            <consortium name="RefSeq"/>
        </authorList>
    </citation>
    <scope>IDENTIFICATION</scope>
    <source>
        <tissue evidence="3">Entire body</tissue>
    </source>
</reference>
<keyword evidence="2" id="KW-1185">Reference proteome</keyword>
<feature type="region of interest" description="Disordered" evidence="1">
    <location>
        <begin position="39"/>
        <end position="108"/>
    </location>
</feature>
<organism evidence="2 3">
    <name type="scientific">Agrilus planipennis</name>
    <name type="common">Emerald ash borer</name>
    <name type="synonym">Agrilus marcopoli</name>
    <dbReference type="NCBI Taxonomy" id="224129"/>
    <lineage>
        <taxon>Eukaryota</taxon>
        <taxon>Metazoa</taxon>
        <taxon>Ecdysozoa</taxon>
        <taxon>Arthropoda</taxon>
        <taxon>Hexapoda</taxon>
        <taxon>Insecta</taxon>
        <taxon>Pterygota</taxon>
        <taxon>Neoptera</taxon>
        <taxon>Endopterygota</taxon>
        <taxon>Coleoptera</taxon>
        <taxon>Polyphaga</taxon>
        <taxon>Elateriformia</taxon>
        <taxon>Buprestoidea</taxon>
        <taxon>Buprestidae</taxon>
        <taxon>Agrilinae</taxon>
        <taxon>Agrilus</taxon>
    </lineage>
</organism>
<evidence type="ECO:0000313" key="2">
    <source>
        <dbReference type="Proteomes" id="UP000192223"/>
    </source>
</evidence>
<dbReference type="AlphaFoldDB" id="A0A7F5R5P1"/>